<feature type="transmembrane region" description="Helical" evidence="1">
    <location>
        <begin position="15"/>
        <end position="32"/>
    </location>
</feature>
<reference evidence="2" key="1">
    <citation type="submission" date="2015-08" db="EMBL/GenBank/DDBJ databases">
        <title>Draft genome sequence of Komagataeibacter europaeus CECT 8546 a cellulose producer strain from vinegar produced by the traditional method.</title>
        <authorList>
            <person name="Poehlein A."/>
            <person name="Valera M.J."/>
            <person name="Haack F.S."/>
            <person name="Mas A."/>
            <person name="Daniel R."/>
            <person name="Streit W.R."/>
            <person name="Mateo E."/>
        </authorList>
    </citation>
    <scope>NUCLEOTIDE SEQUENCE [LARGE SCALE GENOMIC DNA]</scope>
    <source>
        <strain evidence="2">CECT 8546</strain>
    </source>
</reference>
<dbReference type="KEGG" id="keu:S101446_01903"/>
<dbReference type="Proteomes" id="UP000037566">
    <property type="component" value="Unassembled WGS sequence"/>
</dbReference>
<dbReference type="STRING" id="33995.KOEU_15110"/>
<evidence type="ECO:0000313" key="3">
    <source>
        <dbReference type="Proteomes" id="UP000037566"/>
    </source>
</evidence>
<dbReference type="PATRIC" id="fig|33995.3.peg.1685"/>
<gene>
    <name evidence="2" type="ORF">KOEU_15110</name>
</gene>
<dbReference type="AlphaFoldDB" id="A0A0M0EIW6"/>
<organism evidence="2 3">
    <name type="scientific">Komagataeibacter europaeus</name>
    <name type="common">Gluconacetobacter europaeus</name>
    <dbReference type="NCBI Taxonomy" id="33995"/>
    <lineage>
        <taxon>Bacteria</taxon>
        <taxon>Pseudomonadati</taxon>
        <taxon>Pseudomonadota</taxon>
        <taxon>Alphaproteobacteria</taxon>
        <taxon>Acetobacterales</taxon>
        <taxon>Acetobacteraceae</taxon>
        <taxon>Komagataeibacter</taxon>
    </lineage>
</organism>
<evidence type="ECO:0000256" key="1">
    <source>
        <dbReference type="SAM" id="Phobius"/>
    </source>
</evidence>
<sequence>MSECTTKCPSKSPCLKGILVLGAIAGVIAYFLKKKKCNG</sequence>
<dbReference type="EMBL" id="LHUQ01000006">
    <property type="protein sequence ID" value="KON64866.1"/>
    <property type="molecule type" value="Genomic_DNA"/>
</dbReference>
<evidence type="ECO:0000313" key="2">
    <source>
        <dbReference type="EMBL" id="KON64866.1"/>
    </source>
</evidence>
<comment type="caution">
    <text evidence="2">The sequence shown here is derived from an EMBL/GenBank/DDBJ whole genome shotgun (WGS) entry which is preliminary data.</text>
</comment>
<keyword evidence="1" id="KW-0472">Membrane</keyword>
<keyword evidence="1" id="KW-1133">Transmembrane helix</keyword>
<name>A0A0M0EIW6_KOMEU</name>
<keyword evidence="3" id="KW-1185">Reference proteome</keyword>
<keyword evidence="1" id="KW-0812">Transmembrane</keyword>
<protein>
    <submittedName>
        <fullName evidence="2">Uncharacterized protein</fullName>
    </submittedName>
</protein>
<proteinExistence type="predicted"/>
<accession>A0A0M0EIW6</accession>